<sequence length="307" mass="32201">MEYSEEQVIALLAEVFSSTDPRVFVGIGDDAALVRGASQQILTTDVAVEGIHFKTAWSSPFEIGQRIAVANIADVLSMNGKCDYLLVAATLTGEESLDWIGDLARGIRHEADKAGAVVVGGDLARSTVLSIAITAIGHTDKPILRSGAKVGDSIYLSSLTGWSAAGLEILAKGLAPSEKAVTRYKAPILDLSKDFSAATSMSDVSDALLVQGSQMAKASGVRFEIDLNEIKAASEFEELSALANQLGVDVFTWILQGGEDHALLATGIGLPGILVGQVVQGSGIAVMENGIEIEMAPVSWSHFNKSN</sequence>
<dbReference type="EMBL" id="CAFBLZ010000028">
    <property type="protein sequence ID" value="CAB4884495.1"/>
    <property type="molecule type" value="Genomic_DNA"/>
</dbReference>
<evidence type="ECO:0000259" key="1">
    <source>
        <dbReference type="Pfam" id="PF00586"/>
    </source>
</evidence>
<proteinExistence type="inferred from homology"/>
<dbReference type="PANTHER" id="PTHR30270">
    <property type="entry name" value="THIAMINE-MONOPHOSPHATE KINASE"/>
    <property type="match status" value="1"/>
</dbReference>
<dbReference type="HAMAP" id="MF_02128">
    <property type="entry name" value="TMP_kinase"/>
    <property type="match status" value="1"/>
</dbReference>
<dbReference type="CDD" id="cd02194">
    <property type="entry name" value="ThiL"/>
    <property type="match status" value="1"/>
</dbReference>
<dbReference type="InterPro" id="IPR036676">
    <property type="entry name" value="PurM-like_C_sf"/>
</dbReference>
<feature type="domain" description="PurM-like N-terminal" evidence="1">
    <location>
        <begin position="28"/>
        <end position="137"/>
    </location>
</feature>
<dbReference type="Pfam" id="PF00586">
    <property type="entry name" value="AIRS"/>
    <property type="match status" value="1"/>
</dbReference>
<dbReference type="GO" id="GO:0009228">
    <property type="term" value="P:thiamine biosynthetic process"/>
    <property type="evidence" value="ECO:0007669"/>
    <property type="project" value="InterPro"/>
</dbReference>
<dbReference type="SUPFAM" id="SSF56042">
    <property type="entry name" value="PurM C-terminal domain-like"/>
    <property type="match status" value="1"/>
</dbReference>
<dbReference type="PIRSF" id="PIRSF005303">
    <property type="entry name" value="Thiam_monoph_kin"/>
    <property type="match status" value="1"/>
</dbReference>
<dbReference type="AlphaFoldDB" id="A0A6J7ETV6"/>
<reference evidence="2" key="1">
    <citation type="submission" date="2020-05" db="EMBL/GenBank/DDBJ databases">
        <authorList>
            <person name="Chiriac C."/>
            <person name="Salcher M."/>
            <person name="Ghai R."/>
            <person name="Kavagutti S V."/>
        </authorList>
    </citation>
    <scope>NUCLEOTIDE SEQUENCE</scope>
</reference>
<protein>
    <submittedName>
        <fullName evidence="2">Unannotated protein</fullName>
    </submittedName>
</protein>
<dbReference type="InterPro" id="IPR016188">
    <property type="entry name" value="PurM-like_N"/>
</dbReference>
<dbReference type="GO" id="GO:0009030">
    <property type="term" value="F:thiamine-phosphate kinase activity"/>
    <property type="evidence" value="ECO:0007669"/>
    <property type="project" value="InterPro"/>
</dbReference>
<evidence type="ECO:0000313" key="2">
    <source>
        <dbReference type="EMBL" id="CAB4884495.1"/>
    </source>
</evidence>
<dbReference type="Gene3D" id="3.90.650.10">
    <property type="entry name" value="PurM-like C-terminal domain"/>
    <property type="match status" value="1"/>
</dbReference>
<dbReference type="PANTHER" id="PTHR30270:SF0">
    <property type="entry name" value="THIAMINE-MONOPHOSPHATE KINASE"/>
    <property type="match status" value="1"/>
</dbReference>
<dbReference type="Gene3D" id="3.30.1330.10">
    <property type="entry name" value="PurM-like, N-terminal domain"/>
    <property type="match status" value="1"/>
</dbReference>
<organism evidence="2">
    <name type="scientific">freshwater metagenome</name>
    <dbReference type="NCBI Taxonomy" id="449393"/>
    <lineage>
        <taxon>unclassified sequences</taxon>
        <taxon>metagenomes</taxon>
        <taxon>ecological metagenomes</taxon>
    </lineage>
</organism>
<gene>
    <name evidence="2" type="ORF">UFOPK3482_00472</name>
</gene>
<dbReference type="SUPFAM" id="SSF55326">
    <property type="entry name" value="PurM N-terminal domain-like"/>
    <property type="match status" value="1"/>
</dbReference>
<dbReference type="InterPro" id="IPR006283">
    <property type="entry name" value="ThiL-like"/>
</dbReference>
<name>A0A6J7ETV6_9ZZZZ</name>
<dbReference type="InterPro" id="IPR036921">
    <property type="entry name" value="PurM-like_N_sf"/>
</dbReference>
<accession>A0A6J7ETV6</accession>